<evidence type="ECO:0000313" key="2">
    <source>
        <dbReference type="EMBL" id="KAH0547216.1"/>
    </source>
</evidence>
<comment type="caution">
    <text evidence="2">The sequence shown here is derived from an EMBL/GenBank/DDBJ whole genome shotgun (WGS) entry which is preliminary data.</text>
</comment>
<dbReference type="Proteomes" id="UP000826195">
    <property type="component" value="Unassembled WGS sequence"/>
</dbReference>
<dbReference type="EMBL" id="JAHXZJ010002237">
    <property type="protein sequence ID" value="KAH0547216.1"/>
    <property type="molecule type" value="Genomic_DNA"/>
</dbReference>
<organism evidence="2 3">
    <name type="scientific">Cotesia glomerata</name>
    <name type="common">Lepidopteran parasitic wasp</name>
    <name type="synonym">Apanteles glomeratus</name>
    <dbReference type="NCBI Taxonomy" id="32391"/>
    <lineage>
        <taxon>Eukaryota</taxon>
        <taxon>Metazoa</taxon>
        <taxon>Ecdysozoa</taxon>
        <taxon>Arthropoda</taxon>
        <taxon>Hexapoda</taxon>
        <taxon>Insecta</taxon>
        <taxon>Pterygota</taxon>
        <taxon>Neoptera</taxon>
        <taxon>Endopterygota</taxon>
        <taxon>Hymenoptera</taxon>
        <taxon>Apocrita</taxon>
        <taxon>Ichneumonoidea</taxon>
        <taxon>Braconidae</taxon>
        <taxon>Microgastrinae</taxon>
        <taxon>Cotesia</taxon>
    </lineage>
</organism>
<reference evidence="2 3" key="1">
    <citation type="journal article" date="2021" name="J. Hered.">
        <title>A chromosome-level genome assembly of the parasitoid wasp, Cotesia glomerata (Hymenoptera: Braconidae).</title>
        <authorList>
            <person name="Pinto B.J."/>
            <person name="Weis J.J."/>
            <person name="Gamble T."/>
            <person name="Ode P.J."/>
            <person name="Paul R."/>
            <person name="Zaspel J.M."/>
        </authorList>
    </citation>
    <scope>NUCLEOTIDE SEQUENCE [LARGE SCALE GENOMIC DNA]</scope>
    <source>
        <strain evidence="2">CgM1</strain>
    </source>
</reference>
<protein>
    <submittedName>
        <fullName evidence="2">Uncharacterized protein</fullName>
    </submittedName>
</protein>
<keyword evidence="1" id="KW-0472">Membrane</keyword>
<accession>A0AAV7IAU6</accession>
<evidence type="ECO:0000313" key="3">
    <source>
        <dbReference type="Proteomes" id="UP000826195"/>
    </source>
</evidence>
<feature type="transmembrane region" description="Helical" evidence="1">
    <location>
        <begin position="26"/>
        <end position="46"/>
    </location>
</feature>
<keyword evidence="3" id="KW-1185">Reference proteome</keyword>
<proteinExistence type="predicted"/>
<sequence>MLGRSELLAKINAVCRKVFQASLDSYLPYIGGAGALVLTGVAAYYATKPIPETPLMPLDAQSRLLPVSDRSGNHLFIEFHDPLDPFPSCGLPIDDQLTMDRQQTQESVFINVLARVQRQSDPQAIQPLPLPLGLYLNLTI</sequence>
<gene>
    <name evidence="2" type="ORF">KQX54_017614</name>
</gene>
<dbReference type="AlphaFoldDB" id="A0AAV7IAU6"/>
<keyword evidence="1" id="KW-1133">Transmembrane helix</keyword>
<keyword evidence="1" id="KW-0812">Transmembrane</keyword>
<name>A0AAV7IAU6_COTGL</name>
<evidence type="ECO:0000256" key="1">
    <source>
        <dbReference type="SAM" id="Phobius"/>
    </source>
</evidence>